<dbReference type="EMBL" id="SGWQ01000015">
    <property type="protein sequence ID" value="RZS31163.1"/>
    <property type="molecule type" value="Genomic_DNA"/>
</dbReference>
<sequence length="261" mass="27635">MSTLAYAVRDTRTMLHRDFMHSLRFPVMTLSGVITPVFFLAMFVYVLGGALGTGIGAGDEYINFIAPGILVMAVGTGSATTAVNVNTDMTEGIIARFRTMSISRQSVLTGTAVGAVIRTMLSLVLVTAAAMLMGFDTTANVGEWLAAAGVLALFALALTWVSIGLGLWAKSPGGANGSTMIVQFLLPFLSSAFVPTGSMPSWLRAFAENQPYTHLINTMRGLLQGEPIGDSAVLAVIWCVAIGTIGYLWARKLYNRDPAAS</sequence>
<dbReference type="PANTHER" id="PTHR43229">
    <property type="entry name" value="NODULATION PROTEIN J"/>
    <property type="match status" value="1"/>
</dbReference>
<keyword evidence="5" id="KW-0046">Antibiotic resistance</keyword>
<dbReference type="InterPro" id="IPR051784">
    <property type="entry name" value="Nod_factor_ABC_transporter"/>
</dbReference>
<dbReference type="PANTHER" id="PTHR43229:SF2">
    <property type="entry name" value="NODULATION PROTEIN J"/>
    <property type="match status" value="1"/>
</dbReference>
<comment type="subcellular location">
    <subcellularLocation>
        <location evidence="6">Cell membrane</location>
        <topology evidence="6">Multi-pass membrane protein</topology>
    </subcellularLocation>
    <subcellularLocation>
        <location evidence="1">Membrane</location>
        <topology evidence="1">Multi-pass membrane protein</topology>
    </subcellularLocation>
</comment>
<dbReference type="RefSeq" id="WP_130348310.1">
    <property type="nucleotide sequence ID" value="NZ_SGWQ01000015.1"/>
</dbReference>
<feature type="transmembrane region" description="Helical" evidence="6">
    <location>
        <begin position="64"/>
        <end position="85"/>
    </location>
</feature>
<name>A0A4V2ERF8_9PSEU</name>
<dbReference type="GO" id="GO:0046677">
    <property type="term" value="P:response to antibiotic"/>
    <property type="evidence" value="ECO:0007669"/>
    <property type="project" value="UniProtKB-KW"/>
</dbReference>
<comment type="similarity">
    <text evidence="6">Belongs to the ABC-2 integral membrane protein family.</text>
</comment>
<keyword evidence="6" id="KW-1003">Cell membrane</keyword>
<gene>
    <name evidence="8" type="ORF">EV193_11542</name>
</gene>
<organism evidence="8 9">
    <name type="scientific">Herbihabitans rhizosphaerae</name>
    <dbReference type="NCBI Taxonomy" id="1872711"/>
    <lineage>
        <taxon>Bacteria</taxon>
        <taxon>Bacillati</taxon>
        <taxon>Actinomycetota</taxon>
        <taxon>Actinomycetes</taxon>
        <taxon>Pseudonocardiales</taxon>
        <taxon>Pseudonocardiaceae</taxon>
        <taxon>Herbihabitans</taxon>
    </lineage>
</organism>
<keyword evidence="2 6" id="KW-0812">Transmembrane</keyword>
<dbReference type="Proteomes" id="UP000294257">
    <property type="component" value="Unassembled WGS sequence"/>
</dbReference>
<keyword evidence="9" id="KW-1185">Reference proteome</keyword>
<evidence type="ECO:0000256" key="5">
    <source>
        <dbReference type="ARBA" id="ARBA00023251"/>
    </source>
</evidence>
<evidence type="ECO:0000313" key="9">
    <source>
        <dbReference type="Proteomes" id="UP000294257"/>
    </source>
</evidence>
<dbReference type="InterPro" id="IPR000412">
    <property type="entry name" value="ABC_2_transport"/>
</dbReference>
<evidence type="ECO:0000313" key="8">
    <source>
        <dbReference type="EMBL" id="RZS31163.1"/>
    </source>
</evidence>
<feature type="transmembrane region" description="Helical" evidence="6">
    <location>
        <begin position="27"/>
        <end position="52"/>
    </location>
</feature>
<accession>A0A4V2ERF8</accession>
<dbReference type="OrthoDB" id="670210at2"/>
<dbReference type="PIRSF" id="PIRSF006648">
    <property type="entry name" value="DrrB"/>
    <property type="match status" value="1"/>
</dbReference>
<feature type="transmembrane region" description="Helical" evidence="6">
    <location>
        <begin position="232"/>
        <end position="250"/>
    </location>
</feature>
<dbReference type="InterPro" id="IPR047817">
    <property type="entry name" value="ABC2_TM_bact-type"/>
</dbReference>
<protein>
    <recommendedName>
        <fullName evidence="6">Transport permease protein</fullName>
    </recommendedName>
</protein>
<reference evidence="8 9" key="1">
    <citation type="submission" date="2019-02" db="EMBL/GenBank/DDBJ databases">
        <title>Genomic Encyclopedia of Type Strains, Phase IV (KMG-IV): sequencing the most valuable type-strain genomes for metagenomic binning, comparative biology and taxonomic classification.</title>
        <authorList>
            <person name="Goeker M."/>
        </authorList>
    </citation>
    <scope>NUCLEOTIDE SEQUENCE [LARGE SCALE GENOMIC DNA]</scope>
    <source>
        <strain evidence="8 9">DSM 101727</strain>
    </source>
</reference>
<proteinExistence type="inferred from homology"/>
<dbReference type="Pfam" id="PF01061">
    <property type="entry name" value="ABC2_membrane"/>
    <property type="match status" value="1"/>
</dbReference>
<feature type="transmembrane region" description="Helical" evidence="6">
    <location>
        <begin position="106"/>
        <end position="132"/>
    </location>
</feature>
<feature type="domain" description="ABC transmembrane type-2" evidence="7">
    <location>
        <begin position="27"/>
        <end position="257"/>
    </location>
</feature>
<evidence type="ECO:0000256" key="1">
    <source>
        <dbReference type="ARBA" id="ARBA00004141"/>
    </source>
</evidence>
<evidence type="ECO:0000256" key="2">
    <source>
        <dbReference type="ARBA" id="ARBA00022692"/>
    </source>
</evidence>
<evidence type="ECO:0000256" key="6">
    <source>
        <dbReference type="RuleBase" id="RU361157"/>
    </source>
</evidence>
<feature type="transmembrane region" description="Helical" evidence="6">
    <location>
        <begin position="181"/>
        <end position="203"/>
    </location>
</feature>
<dbReference type="InterPro" id="IPR013525">
    <property type="entry name" value="ABC2_TM"/>
</dbReference>
<keyword evidence="3 6" id="KW-1133">Transmembrane helix</keyword>
<dbReference type="GO" id="GO:0140359">
    <property type="term" value="F:ABC-type transporter activity"/>
    <property type="evidence" value="ECO:0007669"/>
    <property type="project" value="InterPro"/>
</dbReference>
<evidence type="ECO:0000256" key="4">
    <source>
        <dbReference type="ARBA" id="ARBA00023136"/>
    </source>
</evidence>
<keyword evidence="4 6" id="KW-0472">Membrane</keyword>
<evidence type="ECO:0000259" key="7">
    <source>
        <dbReference type="PROSITE" id="PS51012"/>
    </source>
</evidence>
<dbReference type="GO" id="GO:0043190">
    <property type="term" value="C:ATP-binding cassette (ABC) transporter complex"/>
    <property type="evidence" value="ECO:0007669"/>
    <property type="project" value="InterPro"/>
</dbReference>
<dbReference type="PROSITE" id="PS51012">
    <property type="entry name" value="ABC_TM2"/>
    <property type="match status" value="1"/>
</dbReference>
<keyword evidence="6" id="KW-0813">Transport</keyword>
<comment type="caution">
    <text evidence="8">The sequence shown here is derived from an EMBL/GenBank/DDBJ whole genome shotgun (WGS) entry which is preliminary data.</text>
</comment>
<dbReference type="AlphaFoldDB" id="A0A4V2ERF8"/>
<evidence type="ECO:0000256" key="3">
    <source>
        <dbReference type="ARBA" id="ARBA00022989"/>
    </source>
</evidence>
<feature type="transmembrane region" description="Helical" evidence="6">
    <location>
        <begin position="144"/>
        <end position="169"/>
    </location>
</feature>